<dbReference type="PANTHER" id="PTHR47683">
    <property type="entry name" value="PSEUDOURIDINE SYNTHASE FAMILY PROTEIN-RELATED"/>
    <property type="match status" value="1"/>
</dbReference>
<evidence type="ECO:0000256" key="3">
    <source>
        <dbReference type="RuleBase" id="RU003887"/>
    </source>
</evidence>
<dbReference type="GO" id="GO:0001522">
    <property type="term" value="P:pseudouridine synthesis"/>
    <property type="evidence" value="ECO:0007669"/>
    <property type="project" value="InterPro"/>
</dbReference>
<dbReference type="PANTHER" id="PTHR47683:SF2">
    <property type="entry name" value="RNA-BINDING S4 DOMAIN-CONTAINING PROTEIN"/>
    <property type="match status" value="1"/>
</dbReference>
<evidence type="ECO:0000256" key="1">
    <source>
        <dbReference type="ARBA" id="ARBA00008348"/>
    </source>
</evidence>
<dbReference type="GO" id="GO:0140098">
    <property type="term" value="F:catalytic activity, acting on RNA"/>
    <property type="evidence" value="ECO:0007669"/>
    <property type="project" value="UniProtKB-ARBA"/>
</dbReference>
<dbReference type="InterPro" id="IPR018496">
    <property type="entry name" value="PsdUridine_synth_RsuA/RluB_CS"/>
</dbReference>
<evidence type="ECO:0000313" key="6">
    <source>
        <dbReference type="Proteomes" id="UP000231019"/>
    </source>
</evidence>
<comment type="similarity">
    <text evidence="1 3">Belongs to the pseudouridine synthase RsuA family.</text>
</comment>
<dbReference type="InterPro" id="IPR006145">
    <property type="entry name" value="PsdUridine_synth_RsuA/RluA"/>
</dbReference>
<dbReference type="EC" id="5.4.99.-" evidence="3"/>
<dbReference type="NCBIfam" id="TIGR00093">
    <property type="entry name" value="pseudouridine synthase"/>
    <property type="match status" value="1"/>
</dbReference>
<dbReference type="EMBL" id="PFFQ01000059">
    <property type="protein sequence ID" value="PIW14646.1"/>
    <property type="molecule type" value="Genomic_DNA"/>
</dbReference>
<dbReference type="InterPro" id="IPR050343">
    <property type="entry name" value="RsuA_PseudoU_synthase"/>
</dbReference>
<keyword evidence="2 3" id="KW-0413">Isomerase</keyword>
<reference evidence="5 6" key="1">
    <citation type="submission" date="2017-09" db="EMBL/GenBank/DDBJ databases">
        <title>Depth-based differentiation of microbial function through sediment-hosted aquifers and enrichment of novel symbionts in the deep terrestrial subsurface.</title>
        <authorList>
            <person name="Probst A.J."/>
            <person name="Ladd B."/>
            <person name="Jarett J.K."/>
            <person name="Geller-Mcgrath D.E."/>
            <person name="Sieber C.M."/>
            <person name="Emerson J.B."/>
            <person name="Anantharaman K."/>
            <person name="Thomas B.C."/>
            <person name="Malmstrom R."/>
            <person name="Stieglmeier M."/>
            <person name="Klingl A."/>
            <person name="Woyke T."/>
            <person name="Ryan C.M."/>
            <person name="Banfield J.F."/>
        </authorList>
    </citation>
    <scope>NUCLEOTIDE SEQUENCE [LARGE SCALE GENOMIC DNA]</scope>
    <source>
        <strain evidence="5">CG17_big_fil_post_rev_8_21_14_2_50_48_46</strain>
    </source>
</reference>
<dbReference type="GO" id="GO:0003723">
    <property type="term" value="F:RNA binding"/>
    <property type="evidence" value="ECO:0007669"/>
    <property type="project" value="InterPro"/>
</dbReference>
<feature type="domain" description="Pseudouridine synthase RsuA/RluA-like" evidence="4">
    <location>
        <begin position="5"/>
        <end position="152"/>
    </location>
</feature>
<dbReference type="GO" id="GO:0006364">
    <property type="term" value="P:rRNA processing"/>
    <property type="evidence" value="ECO:0007669"/>
    <property type="project" value="UniProtKB-ARBA"/>
</dbReference>
<name>A0A2M7FZR3_9BACT</name>
<evidence type="ECO:0000256" key="2">
    <source>
        <dbReference type="ARBA" id="ARBA00023235"/>
    </source>
</evidence>
<comment type="caution">
    <text evidence="5">The sequence shown here is derived from an EMBL/GenBank/DDBJ whole genome shotgun (WGS) entry which is preliminary data.</text>
</comment>
<gene>
    <name evidence="5" type="ORF">COW36_21655</name>
</gene>
<dbReference type="PROSITE" id="PS01149">
    <property type="entry name" value="PSI_RSU"/>
    <property type="match status" value="1"/>
</dbReference>
<evidence type="ECO:0000259" key="4">
    <source>
        <dbReference type="Pfam" id="PF00849"/>
    </source>
</evidence>
<dbReference type="InterPro" id="IPR020103">
    <property type="entry name" value="PsdUridine_synth_cat_dom_sf"/>
</dbReference>
<dbReference type="Gene3D" id="3.30.70.1560">
    <property type="entry name" value="Alpha-L RNA-binding motif"/>
    <property type="match status" value="1"/>
</dbReference>
<dbReference type="InterPro" id="IPR000748">
    <property type="entry name" value="PsdUridine_synth_RsuA/RluB/E/F"/>
</dbReference>
<dbReference type="GO" id="GO:0009982">
    <property type="term" value="F:pseudouridine synthase activity"/>
    <property type="evidence" value="ECO:0007669"/>
    <property type="project" value="InterPro"/>
</dbReference>
<dbReference type="Pfam" id="PF00849">
    <property type="entry name" value="PseudoU_synth_2"/>
    <property type="match status" value="1"/>
</dbReference>
<dbReference type="AlphaFoldDB" id="A0A2M7FZR3"/>
<proteinExistence type="inferred from homology"/>
<dbReference type="Gene3D" id="3.30.70.580">
    <property type="entry name" value="Pseudouridine synthase I, catalytic domain, N-terminal subdomain"/>
    <property type="match status" value="1"/>
</dbReference>
<dbReference type="InterPro" id="IPR042092">
    <property type="entry name" value="PsdUridine_s_RsuA/RluB/E/F_cat"/>
</dbReference>
<evidence type="ECO:0000313" key="5">
    <source>
        <dbReference type="EMBL" id="PIW14646.1"/>
    </source>
</evidence>
<organism evidence="5 6">
    <name type="scientific">bacterium (Candidatus Blackallbacteria) CG17_big_fil_post_rev_8_21_14_2_50_48_46</name>
    <dbReference type="NCBI Taxonomy" id="2014261"/>
    <lineage>
        <taxon>Bacteria</taxon>
        <taxon>Candidatus Blackallbacteria</taxon>
    </lineage>
</organism>
<sequence length="194" mass="22298">MSLLYLIAYKPFNVLTQFSGENPAETLQCLDYDFPRDVYPVGRLDKDSEGLLLLSNDKGLNHRLLDPQFKHAREYWAQVEKIPTPEALEKLSQGLRLKDGFTLPAQARLLESEPDLPPRTPPIRYRAQIPTAWLSLTLIEGRNRQVRRMTAAVGFPTLRLVRVRMENLLLGALKPGQVRELTREERQGLLNKLR</sequence>
<accession>A0A2M7FZR3</accession>
<dbReference type="InterPro" id="IPR020094">
    <property type="entry name" value="TruA/RsuA/RluB/E/F_N"/>
</dbReference>
<protein>
    <recommendedName>
        <fullName evidence="3">Pseudouridine synthase</fullName>
        <ecNumber evidence="3">5.4.99.-</ecNumber>
    </recommendedName>
</protein>
<dbReference type="SUPFAM" id="SSF55120">
    <property type="entry name" value="Pseudouridine synthase"/>
    <property type="match status" value="1"/>
</dbReference>
<dbReference type="Proteomes" id="UP000231019">
    <property type="component" value="Unassembled WGS sequence"/>
</dbReference>